<organism evidence="1 2">
    <name type="scientific">Nonomuraea angiospora</name>
    <dbReference type="NCBI Taxonomy" id="46172"/>
    <lineage>
        <taxon>Bacteria</taxon>
        <taxon>Bacillati</taxon>
        <taxon>Actinomycetota</taxon>
        <taxon>Actinomycetes</taxon>
        <taxon>Streptosporangiales</taxon>
        <taxon>Streptosporangiaceae</taxon>
        <taxon>Nonomuraea</taxon>
    </lineage>
</organism>
<evidence type="ECO:0000313" key="2">
    <source>
        <dbReference type="Proteomes" id="UP000633509"/>
    </source>
</evidence>
<name>A0ABR9LPU4_9ACTN</name>
<dbReference type="Proteomes" id="UP000633509">
    <property type="component" value="Unassembled WGS sequence"/>
</dbReference>
<comment type="caution">
    <text evidence="1">The sequence shown here is derived from an EMBL/GenBank/DDBJ whole genome shotgun (WGS) entry which is preliminary data.</text>
</comment>
<evidence type="ECO:0000313" key="1">
    <source>
        <dbReference type="EMBL" id="MBE1582297.1"/>
    </source>
</evidence>
<dbReference type="RefSeq" id="WP_192783599.1">
    <property type="nucleotide sequence ID" value="NZ_JADBEK010000001.1"/>
</dbReference>
<accession>A0ABR9LPU4</accession>
<keyword evidence="2" id="KW-1185">Reference proteome</keyword>
<proteinExistence type="predicted"/>
<reference evidence="1 2" key="1">
    <citation type="submission" date="2020-10" db="EMBL/GenBank/DDBJ databases">
        <title>Sequencing the genomes of 1000 actinobacteria strains.</title>
        <authorList>
            <person name="Klenk H.-P."/>
        </authorList>
    </citation>
    <scope>NUCLEOTIDE SEQUENCE [LARGE SCALE GENOMIC DNA]</scope>
    <source>
        <strain evidence="1 2">DSM 43173</strain>
    </source>
</reference>
<protein>
    <submittedName>
        <fullName evidence="1">Uncharacterized protein</fullName>
    </submittedName>
</protein>
<gene>
    <name evidence="1" type="ORF">H4W80_000555</name>
</gene>
<dbReference type="EMBL" id="JADBEK010000001">
    <property type="protein sequence ID" value="MBE1582297.1"/>
    <property type="molecule type" value="Genomic_DNA"/>
</dbReference>
<sequence>MNGDVDFDRFVEAVKAAGLASEHGVDVIKNWESVPLTHSSGVTPKDWERVQETLNGGPQ</sequence>